<dbReference type="Pfam" id="PF15890">
    <property type="entry name" value="Peptidase_Mx1"/>
    <property type="match status" value="1"/>
</dbReference>
<evidence type="ECO:0008006" key="4">
    <source>
        <dbReference type="Google" id="ProtNLM"/>
    </source>
</evidence>
<comment type="caution">
    <text evidence="2">The sequence shown here is derived from an EMBL/GenBank/DDBJ whole genome shotgun (WGS) entry which is preliminary data.</text>
</comment>
<dbReference type="EMBL" id="MSCK01000002">
    <property type="protein sequence ID" value="PQJ69439.1"/>
    <property type="molecule type" value="Genomic_DNA"/>
</dbReference>
<dbReference type="Gene3D" id="3.40.390.70">
    <property type="match status" value="1"/>
</dbReference>
<protein>
    <recommendedName>
        <fullName evidence="4">Substrate import-associated zinc metallohydrolase lipoprotein</fullName>
    </recommendedName>
</protein>
<feature type="chain" id="PRO_5015122669" description="Substrate import-associated zinc metallohydrolase lipoprotein" evidence="1">
    <location>
        <begin position="22"/>
        <end position="326"/>
    </location>
</feature>
<dbReference type="AlphaFoldDB" id="A0A2P6C967"/>
<keyword evidence="3" id="KW-1185">Reference proteome</keyword>
<evidence type="ECO:0000313" key="2">
    <source>
        <dbReference type="EMBL" id="PQJ69439.1"/>
    </source>
</evidence>
<evidence type="ECO:0000313" key="3">
    <source>
        <dbReference type="Proteomes" id="UP000247345"/>
    </source>
</evidence>
<accession>A0A2P6C967</accession>
<organism evidence="2 3">
    <name type="scientific">Polaribacter butkevichii</name>
    <dbReference type="NCBI Taxonomy" id="218490"/>
    <lineage>
        <taxon>Bacteria</taxon>
        <taxon>Pseudomonadati</taxon>
        <taxon>Bacteroidota</taxon>
        <taxon>Flavobacteriia</taxon>
        <taxon>Flavobacteriales</taxon>
        <taxon>Flavobacteriaceae</taxon>
    </lineage>
</organism>
<proteinExistence type="predicted"/>
<feature type="signal peptide" evidence="1">
    <location>
        <begin position="1"/>
        <end position="21"/>
    </location>
</feature>
<name>A0A2P6C967_9FLAO</name>
<sequence>MKKLYIYITVLFLGIITACNQQEEALTDSNLNTQTPDLNSTDLWLRENFTNPYNIDVNYQWDEGRVDLNRYLFPPTLNKVVPVMEVVKKVWIDTYTELGGEDFVKKIAPREMVLVGGLNLNPSGTRTLGFAEGGKNIVLFETDLVDVKSKNGVVEFIRTIQHEYTHILNQQVRYDEEAFKQITPGGYTAQWFNPADEQERFDIANSLGFITDYARLNENEDFAEMVETMLTNNATEYQELLDNIKRRIISNAVSNALDNLGSSASQAEKDAATQAATVTATPQADNAIALIKAKEAIVAEYFKKSFNIDLYELQQLATDNILEAIK</sequence>
<evidence type="ECO:0000256" key="1">
    <source>
        <dbReference type="SAM" id="SignalP"/>
    </source>
</evidence>
<dbReference type="NCBIfam" id="TIGR04549">
    <property type="entry name" value="LP_HExxH_w_tonB"/>
    <property type="match status" value="1"/>
</dbReference>
<dbReference type="OrthoDB" id="1113652at2"/>
<gene>
    <name evidence="2" type="ORF">BTO14_15645</name>
</gene>
<keyword evidence="1" id="KW-0732">Signal</keyword>
<reference evidence="2 3" key="1">
    <citation type="submission" date="2016-12" db="EMBL/GenBank/DDBJ databases">
        <title>Trade-off between light-utilization and light-protection in marine flavobacteria.</title>
        <authorList>
            <person name="Kumagai Y."/>
            <person name="Yoshizawa S."/>
            <person name="Kogure K."/>
            <person name="Iwasaki W."/>
        </authorList>
    </citation>
    <scope>NUCLEOTIDE SEQUENCE [LARGE SCALE GENOMIC DNA]</scope>
    <source>
        <strain evidence="2 3">KCTC 12100</strain>
    </source>
</reference>
<dbReference type="PROSITE" id="PS51257">
    <property type="entry name" value="PROKAR_LIPOPROTEIN"/>
    <property type="match status" value="1"/>
</dbReference>
<dbReference type="Proteomes" id="UP000247345">
    <property type="component" value="Unassembled WGS sequence"/>
</dbReference>
<dbReference type="RefSeq" id="WP_105050369.1">
    <property type="nucleotide sequence ID" value="NZ_CP150661.1"/>
</dbReference>
<dbReference type="InterPro" id="IPR030890">
    <property type="entry name" value="LP_HExxH_w_TonB"/>
</dbReference>